<evidence type="ECO:0000313" key="1">
    <source>
        <dbReference type="EMBL" id="JAH92070.1"/>
    </source>
</evidence>
<dbReference type="AlphaFoldDB" id="A0A0E9WR69"/>
<reference evidence="1" key="1">
    <citation type="submission" date="2014-11" db="EMBL/GenBank/DDBJ databases">
        <authorList>
            <person name="Amaro Gonzalez C."/>
        </authorList>
    </citation>
    <scope>NUCLEOTIDE SEQUENCE</scope>
</reference>
<dbReference type="EMBL" id="GBXM01016507">
    <property type="protein sequence ID" value="JAH92070.1"/>
    <property type="molecule type" value="Transcribed_RNA"/>
</dbReference>
<accession>A0A0E9WR69</accession>
<organism evidence="1">
    <name type="scientific">Anguilla anguilla</name>
    <name type="common">European freshwater eel</name>
    <name type="synonym">Muraena anguilla</name>
    <dbReference type="NCBI Taxonomy" id="7936"/>
    <lineage>
        <taxon>Eukaryota</taxon>
        <taxon>Metazoa</taxon>
        <taxon>Chordata</taxon>
        <taxon>Craniata</taxon>
        <taxon>Vertebrata</taxon>
        <taxon>Euteleostomi</taxon>
        <taxon>Actinopterygii</taxon>
        <taxon>Neopterygii</taxon>
        <taxon>Teleostei</taxon>
        <taxon>Anguilliformes</taxon>
        <taxon>Anguillidae</taxon>
        <taxon>Anguilla</taxon>
    </lineage>
</organism>
<reference evidence="1" key="2">
    <citation type="journal article" date="2015" name="Fish Shellfish Immunol.">
        <title>Early steps in the European eel (Anguilla anguilla)-Vibrio vulnificus interaction in the gills: Role of the RtxA13 toxin.</title>
        <authorList>
            <person name="Callol A."/>
            <person name="Pajuelo D."/>
            <person name="Ebbesson L."/>
            <person name="Teles M."/>
            <person name="MacKenzie S."/>
            <person name="Amaro C."/>
        </authorList>
    </citation>
    <scope>NUCLEOTIDE SEQUENCE</scope>
</reference>
<name>A0A0E9WR69_ANGAN</name>
<protein>
    <submittedName>
        <fullName evidence="1">Uncharacterized protein</fullName>
    </submittedName>
</protein>
<sequence length="56" mass="6399">MLEILLNMCSIFPYASSQNEQLHSSDGSHRHSFGAVQLCRSVHFYSSVFCSIRYTL</sequence>
<proteinExistence type="predicted"/>